<keyword evidence="1" id="KW-0238">DNA-binding</keyword>
<keyword evidence="4" id="KW-1185">Reference proteome</keyword>
<evidence type="ECO:0000313" key="3">
    <source>
        <dbReference type="EMBL" id="GGM20264.1"/>
    </source>
</evidence>
<dbReference type="Gene3D" id="1.10.10.10">
    <property type="entry name" value="Winged helix-like DNA-binding domain superfamily/Winged helix DNA-binding domain"/>
    <property type="match status" value="1"/>
</dbReference>
<dbReference type="PRINTS" id="PR00598">
    <property type="entry name" value="HTHMARR"/>
</dbReference>
<sequence length="143" mass="16303">MDEDLGYLLSKASLSAKRLLNERLNQYDITATQWAVLFDLYIRGQDGDEQVKPKDIAEKLDSDRPTITNIIKRLNLRGYITIKPNPKDGRSSFIALSDQAKPLIEPLKKEASQTINFLVEDLDSSEKEIARNVLKKIIEKSKK</sequence>
<dbReference type="InterPro" id="IPR036388">
    <property type="entry name" value="WH-like_DNA-bd_sf"/>
</dbReference>
<name>A0A917WQ99_9BACI</name>
<dbReference type="InterPro" id="IPR036390">
    <property type="entry name" value="WH_DNA-bd_sf"/>
</dbReference>
<reference evidence="3" key="2">
    <citation type="submission" date="2020-09" db="EMBL/GenBank/DDBJ databases">
        <authorList>
            <person name="Sun Q."/>
            <person name="Zhou Y."/>
        </authorList>
    </citation>
    <scope>NUCLEOTIDE SEQUENCE</scope>
    <source>
        <strain evidence="3">CGMCC 1.6333</strain>
    </source>
</reference>
<protein>
    <recommendedName>
        <fullName evidence="2">HTH marR-type domain-containing protein</fullName>
    </recommendedName>
</protein>
<dbReference type="GO" id="GO:0003700">
    <property type="term" value="F:DNA-binding transcription factor activity"/>
    <property type="evidence" value="ECO:0007669"/>
    <property type="project" value="InterPro"/>
</dbReference>
<dbReference type="GO" id="GO:0003677">
    <property type="term" value="F:DNA binding"/>
    <property type="evidence" value="ECO:0007669"/>
    <property type="project" value="UniProtKB-KW"/>
</dbReference>
<dbReference type="PROSITE" id="PS50995">
    <property type="entry name" value="HTH_MARR_2"/>
    <property type="match status" value="1"/>
</dbReference>
<dbReference type="SMART" id="SM00347">
    <property type="entry name" value="HTH_MARR"/>
    <property type="match status" value="1"/>
</dbReference>
<evidence type="ECO:0000259" key="2">
    <source>
        <dbReference type="PROSITE" id="PS50995"/>
    </source>
</evidence>
<dbReference type="Proteomes" id="UP000618460">
    <property type="component" value="Unassembled WGS sequence"/>
</dbReference>
<dbReference type="InterPro" id="IPR000835">
    <property type="entry name" value="HTH_MarR-typ"/>
</dbReference>
<gene>
    <name evidence="3" type="ORF">GCM10011351_02620</name>
</gene>
<comment type="caution">
    <text evidence="3">The sequence shown here is derived from an EMBL/GenBank/DDBJ whole genome shotgun (WGS) entry which is preliminary data.</text>
</comment>
<organism evidence="3 4">
    <name type="scientific">Paraliobacillus quinghaiensis</name>
    <dbReference type="NCBI Taxonomy" id="470815"/>
    <lineage>
        <taxon>Bacteria</taxon>
        <taxon>Bacillati</taxon>
        <taxon>Bacillota</taxon>
        <taxon>Bacilli</taxon>
        <taxon>Bacillales</taxon>
        <taxon>Bacillaceae</taxon>
        <taxon>Paraliobacillus</taxon>
    </lineage>
</organism>
<dbReference type="SUPFAM" id="SSF46785">
    <property type="entry name" value="Winged helix' DNA-binding domain"/>
    <property type="match status" value="1"/>
</dbReference>
<dbReference type="PANTHER" id="PTHR33164:SF43">
    <property type="entry name" value="HTH-TYPE TRANSCRIPTIONAL REPRESSOR YETL"/>
    <property type="match status" value="1"/>
</dbReference>
<dbReference type="GO" id="GO:0006950">
    <property type="term" value="P:response to stress"/>
    <property type="evidence" value="ECO:0007669"/>
    <property type="project" value="TreeGrafter"/>
</dbReference>
<evidence type="ECO:0000256" key="1">
    <source>
        <dbReference type="ARBA" id="ARBA00023125"/>
    </source>
</evidence>
<dbReference type="RefSeq" id="WP_117152930.1">
    <property type="nucleotide sequence ID" value="NZ_BMLG01000001.1"/>
</dbReference>
<dbReference type="EMBL" id="BMLG01000001">
    <property type="protein sequence ID" value="GGM20264.1"/>
    <property type="molecule type" value="Genomic_DNA"/>
</dbReference>
<dbReference type="AlphaFoldDB" id="A0A917WQ99"/>
<proteinExistence type="predicted"/>
<dbReference type="InterPro" id="IPR039422">
    <property type="entry name" value="MarR/SlyA-like"/>
</dbReference>
<evidence type="ECO:0000313" key="4">
    <source>
        <dbReference type="Proteomes" id="UP000618460"/>
    </source>
</evidence>
<dbReference type="PANTHER" id="PTHR33164">
    <property type="entry name" value="TRANSCRIPTIONAL REGULATOR, MARR FAMILY"/>
    <property type="match status" value="1"/>
</dbReference>
<dbReference type="OrthoDB" id="5327581at2"/>
<dbReference type="Pfam" id="PF12802">
    <property type="entry name" value="MarR_2"/>
    <property type="match status" value="1"/>
</dbReference>
<feature type="domain" description="HTH marR-type" evidence="2">
    <location>
        <begin position="2"/>
        <end position="139"/>
    </location>
</feature>
<accession>A0A917WQ99</accession>
<reference evidence="3" key="1">
    <citation type="journal article" date="2014" name="Int. J. Syst. Evol. Microbiol.">
        <title>Complete genome sequence of Corynebacterium casei LMG S-19264T (=DSM 44701T), isolated from a smear-ripened cheese.</title>
        <authorList>
            <consortium name="US DOE Joint Genome Institute (JGI-PGF)"/>
            <person name="Walter F."/>
            <person name="Albersmeier A."/>
            <person name="Kalinowski J."/>
            <person name="Ruckert C."/>
        </authorList>
    </citation>
    <scope>NUCLEOTIDE SEQUENCE</scope>
    <source>
        <strain evidence="3">CGMCC 1.6333</strain>
    </source>
</reference>